<dbReference type="GO" id="GO:0005829">
    <property type="term" value="C:cytosol"/>
    <property type="evidence" value="ECO:0007669"/>
    <property type="project" value="TreeGrafter"/>
</dbReference>
<dbReference type="GO" id="GO:0003677">
    <property type="term" value="F:DNA binding"/>
    <property type="evidence" value="ECO:0007669"/>
    <property type="project" value="UniProtKB-UniRule"/>
</dbReference>
<proteinExistence type="inferred from homology"/>
<dbReference type="Proteomes" id="UP000831151">
    <property type="component" value="Chromosome"/>
</dbReference>
<name>A0A9E7DIV7_9FIRM</name>
<comment type="similarity">
    <text evidence="2">Belongs to the YbaB/EbfC family.</text>
</comment>
<evidence type="ECO:0000313" key="4">
    <source>
        <dbReference type="EMBL" id="UQK58947.1"/>
    </source>
</evidence>
<accession>A0A9E7DIV7</accession>
<keyword evidence="2" id="KW-0963">Cytoplasm</keyword>
<dbReference type="GO" id="GO:0043590">
    <property type="term" value="C:bacterial nucleoid"/>
    <property type="evidence" value="ECO:0007669"/>
    <property type="project" value="UniProtKB-UniRule"/>
</dbReference>
<dbReference type="EMBL" id="CP096649">
    <property type="protein sequence ID" value="UQK58947.1"/>
    <property type="molecule type" value="Genomic_DNA"/>
</dbReference>
<dbReference type="PANTHER" id="PTHR33449">
    <property type="entry name" value="NUCLEOID-ASSOCIATED PROTEIN YBAB"/>
    <property type="match status" value="1"/>
</dbReference>
<keyword evidence="1 2" id="KW-0238">DNA-binding</keyword>
<keyword evidence="5" id="KW-1185">Reference proteome</keyword>
<dbReference type="PANTHER" id="PTHR33449:SF1">
    <property type="entry name" value="NUCLEOID-ASSOCIATED PROTEIN YBAB"/>
    <property type="match status" value="1"/>
</dbReference>
<dbReference type="NCBIfam" id="TIGR00103">
    <property type="entry name" value="DNA_YbaB_EbfC"/>
    <property type="match status" value="1"/>
</dbReference>
<comment type="subunit">
    <text evidence="2">Homodimer.</text>
</comment>
<dbReference type="Gene3D" id="3.30.1310.10">
    <property type="entry name" value="Nucleoid-associated protein YbaB-like domain"/>
    <property type="match status" value="1"/>
</dbReference>
<organism evidence="4 5">
    <name type="scientific">Fenollaria massiliensis</name>
    <dbReference type="NCBI Taxonomy" id="938288"/>
    <lineage>
        <taxon>Bacteria</taxon>
        <taxon>Bacillati</taxon>
        <taxon>Bacillota</taxon>
        <taxon>Clostridia</taxon>
        <taxon>Eubacteriales</taxon>
        <taxon>Fenollaria</taxon>
    </lineage>
</organism>
<comment type="subcellular location">
    <subcellularLocation>
        <location evidence="2">Cytoplasm</location>
        <location evidence="2">Nucleoid</location>
    </subcellularLocation>
</comment>
<gene>
    <name evidence="4" type="ORF">M1R53_06815</name>
</gene>
<evidence type="ECO:0000256" key="1">
    <source>
        <dbReference type="ARBA" id="ARBA00023125"/>
    </source>
</evidence>
<dbReference type="PIRSF" id="PIRSF004555">
    <property type="entry name" value="UCP004555"/>
    <property type="match status" value="1"/>
</dbReference>
<keyword evidence="3" id="KW-0175">Coiled coil</keyword>
<reference evidence="4" key="1">
    <citation type="submission" date="2022-04" db="EMBL/GenBank/DDBJ databases">
        <title>Complete genome sequences of Ezakiella coagulans and Fenollaria massiliensis.</title>
        <authorList>
            <person name="France M.T."/>
            <person name="Clifford J."/>
            <person name="Narina S."/>
            <person name="Rutt L."/>
            <person name="Ravel J."/>
        </authorList>
    </citation>
    <scope>NUCLEOTIDE SEQUENCE</scope>
    <source>
        <strain evidence="4">C0061C2</strain>
    </source>
</reference>
<evidence type="ECO:0000313" key="5">
    <source>
        <dbReference type="Proteomes" id="UP000831151"/>
    </source>
</evidence>
<dbReference type="InterPro" id="IPR004401">
    <property type="entry name" value="YbaB/EbfC"/>
</dbReference>
<protein>
    <recommendedName>
        <fullName evidence="2">Nucleoid-associated protein M1R53_06815</fullName>
    </recommendedName>
</protein>
<evidence type="ECO:0000256" key="2">
    <source>
        <dbReference type="HAMAP-Rule" id="MF_00274"/>
    </source>
</evidence>
<dbReference type="InterPro" id="IPR036894">
    <property type="entry name" value="YbaB-like_sf"/>
</dbReference>
<sequence length="108" mass="11855">MKRGFPQMGGNMNNMMKQLKKAQENMQKKQEEIEATTLSVDKGMVKVDITGKKEITAITIDPEVVDKDDVEMLEDLIMVAVNEAIAKAEDLMNTEMGKLTGGLGIPGL</sequence>
<dbReference type="KEGG" id="fms:M1R53_06815"/>
<comment type="function">
    <text evidence="2">Binds to DNA and alters its conformation. May be involved in regulation of gene expression, nucleoid organization and DNA protection.</text>
</comment>
<dbReference type="HAMAP" id="MF_00274">
    <property type="entry name" value="DNA_YbaB_EbfC"/>
    <property type="match status" value="1"/>
</dbReference>
<dbReference type="AlphaFoldDB" id="A0A9E7DIV7"/>
<evidence type="ECO:0000256" key="3">
    <source>
        <dbReference type="SAM" id="Coils"/>
    </source>
</evidence>
<feature type="coiled-coil region" evidence="3">
    <location>
        <begin position="12"/>
        <end position="39"/>
    </location>
</feature>
<dbReference type="Pfam" id="PF02575">
    <property type="entry name" value="YbaB_DNA_bd"/>
    <property type="match status" value="1"/>
</dbReference>
<dbReference type="SUPFAM" id="SSF82607">
    <property type="entry name" value="YbaB-like"/>
    <property type="match status" value="1"/>
</dbReference>